<keyword evidence="7" id="KW-1185">Reference proteome</keyword>
<evidence type="ECO:0000256" key="2">
    <source>
        <dbReference type="ARBA" id="ARBA00022741"/>
    </source>
</evidence>
<dbReference type="Pfam" id="PF13535">
    <property type="entry name" value="ATP-grasp_4"/>
    <property type="match status" value="1"/>
</dbReference>
<evidence type="ECO:0000313" key="7">
    <source>
        <dbReference type="Proteomes" id="UP001556653"/>
    </source>
</evidence>
<dbReference type="EMBL" id="JBAKFJ010000001">
    <property type="protein sequence ID" value="MEX0386304.1"/>
    <property type="molecule type" value="Genomic_DNA"/>
</dbReference>
<keyword evidence="3 4" id="KW-0067">ATP-binding</keyword>
<accession>A0ABV3S977</accession>
<name>A0ABV3S977_9GAMM</name>
<evidence type="ECO:0000256" key="4">
    <source>
        <dbReference type="PROSITE-ProRule" id="PRU00409"/>
    </source>
</evidence>
<evidence type="ECO:0000256" key="1">
    <source>
        <dbReference type="ARBA" id="ARBA00022598"/>
    </source>
</evidence>
<dbReference type="PROSITE" id="PS50975">
    <property type="entry name" value="ATP_GRASP"/>
    <property type="match status" value="1"/>
</dbReference>
<dbReference type="InterPro" id="IPR011761">
    <property type="entry name" value="ATP-grasp"/>
</dbReference>
<dbReference type="SUPFAM" id="SSF56059">
    <property type="entry name" value="Glutathione synthetase ATP-binding domain-like"/>
    <property type="match status" value="1"/>
</dbReference>
<feature type="domain" description="ATP-grasp" evidence="5">
    <location>
        <begin position="112"/>
        <end position="327"/>
    </location>
</feature>
<reference evidence="6 7" key="1">
    <citation type="submission" date="2024-02" db="EMBL/GenBank/DDBJ databases">
        <title>New especies of Spiribacter isolated from saline water.</title>
        <authorList>
            <person name="Leon M.J."/>
            <person name="De La Haba R."/>
            <person name="Sanchez-Porro C."/>
            <person name="Ventosa A."/>
        </authorList>
    </citation>
    <scope>NUCLEOTIDE SEQUENCE [LARGE SCALE GENOMIC DNA]</scope>
    <source>
        <strain evidence="7">ag22IC4-227</strain>
    </source>
</reference>
<keyword evidence="2 4" id="KW-0547">Nucleotide-binding</keyword>
<gene>
    <name evidence="6" type="ORF">V6X64_04735</name>
</gene>
<dbReference type="Proteomes" id="UP001556653">
    <property type="component" value="Unassembled WGS sequence"/>
</dbReference>
<keyword evidence="1" id="KW-0436">Ligase</keyword>
<dbReference type="PANTHER" id="PTHR43585:SF2">
    <property type="entry name" value="ATP-GRASP ENZYME FSQD"/>
    <property type="match status" value="1"/>
</dbReference>
<dbReference type="RefSeq" id="WP_367966780.1">
    <property type="nucleotide sequence ID" value="NZ_JBAKFI010000001.1"/>
</dbReference>
<proteinExistence type="predicted"/>
<protein>
    <submittedName>
        <fullName evidence="6">ATP-grasp domain-containing protein</fullName>
    </submittedName>
</protein>
<dbReference type="Gene3D" id="3.30.470.20">
    <property type="entry name" value="ATP-grasp fold, B domain"/>
    <property type="match status" value="1"/>
</dbReference>
<evidence type="ECO:0000256" key="3">
    <source>
        <dbReference type="ARBA" id="ARBA00022840"/>
    </source>
</evidence>
<sequence length="435" mass="49400">MLDGTRNVFIYGLDDFHREQLATIEAADRLSFHQLLAHDEAIHPETFPVDRMLEKSERILDEFAGSVDAVCTYWDFPTSTMVPILRERRALPGAGLVPVLKLEHKYWARLEQQAAVPDLTPPFDWVDPFADDPAEHLSLDFPFWLKPIKAHSSYLGFRIHNHAEFRDAIRQIREGIHQFGDPFDAILEKADLPEEVAPVGGYHCIAEGIISAGQQCTLEGYVRAGEVTVYGVVDSIREGRHRSSFNRYQYPSRLPRRVQQRMIDAATRVMAQTGYDDAPFNMEFFWHRGNDALALLEVNARCSKSHSPIFNMVDGASHFQVMVNLGLGEAPAFPHRQGDYRMAAKFMLRVFQPGRITRVPSAADLERLQTRFPESCVRVLVESGQDLSTLRFQDSYSYELAEVFLGGHDQADLLARSREAQEILGFQVDHDARVA</sequence>
<evidence type="ECO:0000313" key="6">
    <source>
        <dbReference type="EMBL" id="MEX0386304.1"/>
    </source>
</evidence>
<evidence type="ECO:0000259" key="5">
    <source>
        <dbReference type="PROSITE" id="PS50975"/>
    </source>
</evidence>
<organism evidence="6 7">
    <name type="scientific">Spiribacter onubensis</name>
    <dbReference type="NCBI Taxonomy" id="3122420"/>
    <lineage>
        <taxon>Bacteria</taxon>
        <taxon>Pseudomonadati</taxon>
        <taxon>Pseudomonadota</taxon>
        <taxon>Gammaproteobacteria</taxon>
        <taxon>Chromatiales</taxon>
        <taxon>Ectothiorhodospiraceae</taxon>
        <taxon>Spiribacter</taxon>
    </lineage>
</organism>
<comment type="caution">
    <text evidence="6">The sequence shown here is derived from an EMBL/GenBank/DDBJ whole genome shotgun (WGS) entry which is preliminary data.</text>
</comment>
<dbReference type="PANTHER" id="PTHR43585">
    <property type="entry name" value="FUMIPYRROLE BIOSYNTHESIS PROTEIN C"/>
    <property type="match status" value="1"/>
</dbReference>
<dbReference type="InterPro" id="IPR052032">
    <property type="entry name" value="ATP-dep_AA_Ligase"/>
</dbReference>